<name>A0A830CYS5_9LAMI</name>
<reference evidence="1" key="1">
    <citation type="submission" date="2020-07" db="EMBL/GenBank/DDBJ databases">
        <title>Ethylene signaling mediates host invasion by parasitic plants.</title>
        <authorList>
            <person name="Yoshida S."/>
        </authorList>
    </citation>
    <scope>NUCLEOTIDE SEQUENCE</scope>
    <source>
        <strain evidence="1">Okayama</strain>
    </source>
</reference>
<comment type="caution">
    <text evidence="1">The sequence shown here is derived from an EMBL/GenBank/DDBJ whole genome shotgun (WGS) entry which is preliminary data.</text>
</comment>
<gene>
    <name evidence="1" type="ORF">PHJA_002586600</name>
</gene>
<organism evidence="1 2">
    <name type="scientific">Phtheirospermum japonicum</name>
    <dbReference type="NCBI Taxonomy" id="374723"/>
    <lineage>
        <taxon>Eukaryota</taxon>
        <taxon>Viridiplantae</taxon>
        <taxon>Streptophyta</taxon>
        <taxon>Embryophyta</taxon>
        <taxon>Tracheophyta</taxon>
        <taxon>Spermatophyta</taxon>
        <taxon>Magnoliopsida</taxon>
        <taxon>eudicotyledons</taxon>
        <taxon>Gunneridae</taxon>
        <taxon>Pentapetalae</taxon>
        <taxon>asterids</taxon>
        <taxon>lamiids</taxon>
        <taxon>Lamiales</taxon>
        <taxon>Orobanchaceae</taxon>
        <taxon>Orobanchaceae incertae sedis</taxon>
        <taxon>Phtheirospermum</taxon>
    </lineage>
</organism>
<keyword evidence="2" id="KW-1185">Reference proteome</keyword>
<sequence>MVDIDSPTNGHCRRLNGEKPQLTHWRMASALLEKSHHEPACWKISVAIARSEKMGEFGFGDILGRK</sequence>
<dbReference type="EMBL" id="BMAC01000943">
    <property type="protein sequence ID" value="GFQ04427.1"/>
    <property type="molecule type" value="Genomic_DNA"/>
</dbReference>
<accession>A0A830CYS5</accession>
<dbReference type="AlphaFoldDB" id="A0A830CYS5"/>
<protein>
    <submittedName>
        <fullName evidence="1">Uncharacterized protein</fullName>
    </submittedName>
</protein>
<proteinExistence type="predicted"/>
<evidence type="ECO:0000313" key="2">
    <source>
        <dbReference type="Proteomes" id="UP000653305"/>
    </source>
</evidence>
<dbReference type="Proteomes" id="UP000653305">
    <property type="component" value="Unassembled WGS sequence"/>
</dbReference>
<evidence type="ECO:0000313" key="1">
    <source>
        <dbReference type="EMBL" id="GFQ04427.1"/>
    </source>
</evidence>